<comment type="caution">
    <text evidence="1">The sequence shown here is derived from an EMBL/GenBank/DDBJ whole genome shotgun (WGS) entry which is preliminary data.</text>
</comment>
<dbReference type="Proteomes" id="UP000290253">
    <property type="component" value="Unassembled WGS sequence"/>
</dbReference>
<protein>
    <submittedName>
        <fullName evidence="1">Type II toxin-antitoxin system RelE/ParE family toxin</fullName>
    </submittedName>
</protein>
<dbReference type="Pfam" id="PF06296">
    <property type="entry name" value="RelE"/>
    <property type="match status" value="1"/>
</dbReference>
<organism evidence="1 2">
    <name type="scientific">Silvibacterium dinghuense</name>
    <dbReference type="NCBI Taxonomy" id="1560006"/>
    <lineage>
        <taxon>Bacteria</taxon>
        <taxon>Pseudomonadati</taxon>
        <taxon>Acidobacteriota</taxon>
        <taxon>Terriglobia</taxon>
        <taxon>Terriglobales</taxon>
        <taxon>Acidobacteriaceae</taxon>
        <taxon>Silvibacterium</taxon>
    </lineage>
</organism>
<gene>
    <name evidence="1" type="ORF">ESZ00_04370</name>
</gene>
<keyword evidence="2" id="KW-1185">Reference proteome</keyword>
<proteinExistence type="predicted"/>
<sequence>MPRQPLAVYKSRPFARFQRKARISDADLLQAAKAAEQGLIDADLGGGVIKQRIARAGEGKSGGSRSIIFFRRGDRLVYVYGFEKKDRANIRLDELDAFRELARVVLGYTEAEIAQRVRDGALLQVGPSGEEGNA</sequence>
<evidence type="ECO:0000313" key="2">
    <source>
        <dbReference type="Proteomes" id="UP000290253"/>
    </source>
</evidence>
<name>A0A4Q1SHT8_9BACT</name>
<dbReference type="InterPro" id="IPR009387">
    <property type="entry name" value="HigB-2"/>
</dbReference>
<evidence type="ECO:0000313" key="1">
    <source>
        <dbReference type="EMBL" id="RXS97158.1"/>
    </source>
</evidence>
<dbReference type="AlphaFoldDB" id="A0A4Q1SHT8"/>
<dbReference type="OrthoDB" id="8607264at2"/>
<reference evidence="1 2" key="1">
    <citation type="journal article" date="2016" name="Int. J. Syst. Evol. Microbiol.">
        <title>Acidipila dinghuensis sp. nov., an acidobacterium isolated from forest soil.</title>
        <authorList>
            <person name="Jiang Y.W."/>
            <person name="Wang J."/>
            <person name="Chen M.H."/>
            <person name="Lv Y.Y."/>
            <person name="Qiu L.H."/>
        </authorList>
    </citation>
    <scope>NUCLEOTIDE SEQUENCE [LARGE SCALE GENOMIC DNA]</scope>
    <source>
        <strain evidence="1 2">DHOF10</strain>
    </source>
</reference>
<dbReference type="PIRSF" id="PIRSF018634">
    <property type="entry name" value="UCP018634"/>
    <property type="match status" value="1"/>
</dbReference>
<dbReference type="EMBL" id="SDMK01000001">
    <property type="protein sequence ID" value="RXS97158.1"/>
    <property type="molecule type" value="Genomic_DNA"/>
</dbReference>
<accession>A0A4Q1SHT8</accession>
<dbReference type="RefSeq" id="WP_129206938.1">
    <property type="nucleotide sequence ID" value="NZ_BMGU01000001.1"/>
</dbReference>